<dbReference type="PANTHER" id="PTHR30118:SF15">
    <property type="entry name" value="TRANSCRIPTIONAL REGULATORY PROTEIN"/>
    <property type="match status" value="1"/>
</dbReference>
<dbReference type="GO" id="GO:0003677">
    <property type="term" value="F:DNA binding"/>
    <property type="evidence" value="ECO:0007669"/>
    <property type="project" value="UniProtKB-KW"/>
</dbReference>
<evidence type="ECO:0000256" key="4">
    <source>
        <dbReference type="ARBA" id="ARBA00023163"/>
    </source>
</evidence>
<dbReference type="KEGG" id="rhy:RD110_20970"/>
<sequence length="310" mass="34788">MDLQKTDLNLLLAFDALMQDGNLTRAGFRLGLSQPSMSHALARLRKLWDDPLFVRVPSGMEPTPFARQIAVSVREGLGLLQGALGVAAVFDPKTCTRTFQILMSDIGELVYLPTLITKLKAVAPDVNLRILQLPRESYQEAFASGEADLAIGYLPALKAGFYQQRLFVDSYVCIAREAHPRIERVLTLAQFTQESHIMVEPAGSRYRTASLQSSTTTFIERHLADRGLRRRVALRVPHFMVVPGIVQQTDLLATVPSSVVAHIRPMPRVQLLPLPIDAPTFEVCQFWHERNHHDAANQWLRRTMAELFKG</sequence>
<proteinExistence type="inferred from homology"/>
<dbReference type="SUPFAM" id="SSF53850">
    <property type="entry name" value="Periplasmic binding protein-like II"/>
    <property type="match status" value="1"/>
</dbReference>
<keyword evidence="2" id="KW-0805">Transcription regulation</keyword>
<organism evidence="6 7">
    <name type="scientific">Rhodoferax koreensis</name>
    <dbReference type="NCBI Taxonomy" id="1842727"/>
    <lineage>
        <taxon>Bacteria</taxon>
        <taxon>Pseudomonadati</taxon>
        <taxon>Pseudomonadota</taxon>
        <taxon>Betaproteobacteria</taxon>
        <taxon>Burkholderiales</taxon>
        <taxon>Comamonadaceae</taxon>
        <taxon>Rhodoferax</taxon>
    </lineage>
</organism>
<dbReference type="Gene3D" id="1.10.10.10">
    <property type="entry name" value="Winged helix-like DNA-binding domain superfamily/Winged helix DNA-binding domain"/>
    <property type="match status" value="1"/>
</dbReference>
<evidence type="ECO:0000259" key="5">
    <source>
        <dbReference type="PROSITE" id="PS50931"/>
    </source>
</evidence>
<dbReference type="PROSITE" id="PS50931">
    <property type="entry name" value="HTH_LYSR"/>
    <property type="match status" value="1"/>
</dbReference>
<dbReference type="Pfam" id="PF00126">
    <property type="entry name" value="HTH_1"/>
    <property type="match status" value="1"/>
</dbReference>
<keyword evidence="7" id="KW-1185">Reference proteome</keyword>
<gene>
    <name evidence="6" type="ORF">RD110_20970</name>
</gene>
<evidence type="ECO:0000313" key="6">
    <source>
        <dbReference type="EMBL" id="APW39382.1"/>
    </source>
</evidence>
<dbReference type="Proteomes" id="UP000186609">
    <property type="component" value="Chromosome"/>
</dbReference>
<dbReference type="InterPro" id="IPR000847">
    <property type="entry name" value="LysR_HTH_N"/>
</dbReference>
<dbReference type="InterPro" id="IPR050389">
    <property type="entry name" value="LysR-type_TF"/>
</dbReference>
<comment type="similarity">
    <text evidence="1">Belongs to the LysR transcriptional regulatory family.</text>
</comment>
<evidence type="ECO:0000313" key="7">
    <source>
        <dbReference type="Proteomes" id="UP000186609"/>
    </source>
</evidence>
<name>A0A1P8K061_9BURK</name>
<dbReference type="SUPFAM" id="SSF46785">
    <property type="entry name" value="Winged helix' DNA-binding domain"/>
    <property type="match status" value="1"/>
</dbReference>
<dbReference type="AlphaFoldDB" id="A0A1P8K061"/>
<dbReference type="STRING" id="1842727.RD110_20970"/>
<dbReference type="EMBL" id="CP019236">
    <property type="protein sequence ID" value="APW39382.1"/>
    <property type="molecule type" value="Genomic_DNA"/>
</dbReference>
<evidence type="ECO:0000256" key="1">
    <source>
        <dbReference type="ARBA" id="ARBA00009437"/>
    </source>
</evidence>
<dbReference type="InterPro" id="IPR005119">
    <property type="entry name" value="LysR_subst-bd"/>
</dbReference>
<evidence type="ECO:0000256" key="2">
    <source>
        <dbReference type="ARBA" id="ARBA00023015"/>
    </source>
</evidence>
<protein>
    <recommendedName>
        <fullName evidence="5">HTH lysR-type domain-containing protein</fullName>
    </recommendedName>
</protein>
<dbReference type="Gene3D" id="3.40.190.10">
    <property type="entry name" value="Periplasmic binding protein-like II"/>
    <property type="match status" value="2"/>
</dbReference>
<evidence type="ECO:0000256" key="3">
    <source>
        <dbReference type="ARBA" id="ARBA00023125"/>
    </source>
</evidence>
<dbReference type="InterPro" id="IPR036390">
    <property type="entry name" value="WH_DNA-bd_sf"/>
</dbReference>
<keyword evidence="4" id="KW-0804">Transcription</keyword>
<dbReference type="PANTHER" id="PTHR30118">
    <property type="entry name" value="HTH-TYPE TRANSCRIPTIONAL REGULATOR LEUO-RELATED"/>
    <property type="match status" value="1"/>
</dbReference>
<accession>A0A1P8K061</accession>
<dbReference type="InterPro" id="IPR036388">
    <property type="entry name" value="WH-like_DNA-bd_sf"/>
</dbReference>
<dbReference type="Pfam" id="PF03466">
    <property type="entry name" value="LysR_substrate"/>
    <property type="match status" value="1"/>
</dbReference>
<feature type="domain" description="HTH lysR-type" evidence="5">
    <location>
        <begin position="6"/>
        <end position="63"/>
    </location>
</feature>
<dbReference type="GO" id="GO:0003700">
    <property type="term" value="F:DNA-binding transcription factor activity"/>
    <property type="evidence" value="ECO:0007669"/>
    <property type="project" value="InterPro"/>
</dbReference>
<dbReference type="RefSeq" id="WP_076201725.1">
    <property type="nucleotide sequence ID" value="NZ_CP019236.1"/>
</dbReference>
<reference evidence="6 7" key="1">
    <citation type="submission" date="2017-01" db="EMBL/GenBank/DDBJ databases">
        <authorList>
            <person name="Mah S.A."/>
            <person name="Swanson W.J."/>
            <person name="Moy G.W."/>
            <person name="Vacquier V.D."/>
        </authorList>
    </citation>
    <scope>NUCLEOTIDE SEQUENCE [LARGE SCALE GENOMIC DNA]</scope>
    <source>
        <strain evidence="6 7">DCY110</strain>
    </source>
</reference>
<keyword evidence="3" id="KW-0238">DNA-binding</keyword>
<dbReference type="CDD" id="cd08459">
    <property type="entry name" value="PBP2_DntR_NahR_LinR_like"/>
    <property type="match status" value="1"/>
</dbReference>